<evidence type="ECO:0000256" key="4">
    <source>
        <dbReference type="PROSITE-ProRule" id="PRU00433"/>
    </source>
</evidence>
<reference evidence="6 7" key="1">
    <citation type="submission" date="2015-09" db="EMBL/GenBank/DDBJ databases">
        <title>Draft genome sequence of Kouleothrix aurantiaca JCM 19913.</title>
        <authorList>
            <person name="Hemp J."/>
        </authorList>
    </citation>
    <scope>NUCLEOTIDE SEQUENCE [LARGE SCALE GENOMIC DNA]</scope>
    <source>
        <strain evidence="6 7">COM-B</strain>
    </source>
</reference>
<protein>
    <recommendedName>
        <fullName evidence="5">Cytochrome c domain-containing protein</fullName>
    </recommendedName>
</protein>
<dbReference type="InterPro" id="IPR051459">
    <property type="entry name" value="Cytochrome_c-type_DH"/>
</dbReference>
<comment type="caution">
    <text evidence="6">The sequence shown here is derived from an EMBL/GenBank/DDBJ whole genome shotgun (WGS) entry which is preliminary data.</text>
</comment>
<gene>
    <name evidence="6" type="ORF">SE17_02000</name>
</gene>
<dbReference type="GO" id="GO:0009055">
    <property type="term" value="F:electron transfer activity"/>
    <property type="evidence" value="ECO:0007669"/>
    <property type="project" value="InterPro"/>
</dbReference>
<dbReference type="Proteomes" id="UP000050509">
    <property type="component" value="Unassembled WGS sequence"/>
</dbReference>
<dbReference type="InterPro" id="IPR036909">
    <property type="entry name" value="Cyt_c-like_dom_sf"/>
</dbReference>
<feature type="domain" description="Cytochrome c" evidence="5">
    <location>
        <begin position="33"/>
        <end position="131"/>
    </location>
</feature>
<proteinExistence type="predicted"/>
<dbReference type="EMBL" id="LJCR01000021">
    <property type="protein sequence ID" value="KPV54705.1"/>
    <property type="molecule type" value="Genomic_DNA"/>
</dbReference>
<dbReference type="Gene3D" id="1.10.760.10">
    <property type="entry name" value="Cytochrome c-like domain"/>
    <property type="match status" value="1"/>
</dbReference>
<organism evidence="6 7">
    <name type="scientific">Kouleothrix aurantiaca</name>
    <dbReference type="NCBI Taxonomy" id="186479"/>
    <lineage>
        <taxon>Bacteria</taxon>
        <taxon>Bacillati</taxon>
        <taxon>Chloroflexota</taxon>
        <taxon>Chloroflexia</taxon>
        <taxon>Chloroflexales</taxon>
        <taxon>Roseiflexineae</taxon>
        <taxon>Roseiflexaceae</taxon>
        <taxon>Kouleothrix</taxon>
    </lineage>
</organism>
<evidence type="ECO:0000256" key="1">
    <source>
        <dbReference type="ARBA" id="ARBA00022617"/>
    </source>
</evidence>
<accession>A0A0P9HIN4</accession>
<evidence type="ECO:0000259" key="5">
    <source>
        <dbReference type="PROSITE" id="PS51007"/>
    </source>
</evidence>
<keyword evidence="3 4" id="KW-0408">Iron</keyword>
<dbReference type="SUPFAM" id="SSF46626">
    <property type="entry name" value="Cytochrome c"/>
    <property type="match status" value="1"/>
</dbReference>
<evidence type="ECO:0000256" key="2">
    <source>
        <dbReference type="ARBA" id="ARBA00022723"/>
    </source>
</evidence>
<dbReference type="PATRIC" id="fig|186479.3.peg.3953"/>
<keyword evidence="2 4" id="KW-0479">Metal-binding</keyword>
<evidence type="ECO:0000313" key="6">
    <source>
        <dbReference type="EMBL" id="KPV54705.1"/>
    </source>
</evidence>
<dbReference type="InterPro" id="IPR009056">
    <property type="entry name" value="Cyt_c-like_dom"/>
</dbReference>
<evidence type="ECO:0000256" key="3">
    <source>
        <dbReference type="ARBA" id="ARBA00023004"/>
    </source>
</evidence>
<evidence type="ECO:0000313" key="7">
    <source>
        <dbReference type="Proteomes" id="UP000050509"/>
    </source>
</evidence>
<dbReference type="GO" id="GO:0020037">
    <property type="term" value="F:heme binding"/>
    <property type="evidence" value="ECO:0007669"/>
    <property type="project" value="InterPro"/>
</dbReference>
<name>A0A0P9HIN4_9CHLR</name>
<dbReference type="PANTHER" id="PTHR35008:SF4">
    <property type="entry name" value="BLL4482 PROTEIN"/>
    <property type="match status" value="1"/>
</dbReference>
<dbReference type="PANTHER" id="PTHR35008">
    <property type="entry name" value="BLL4482 PROTEIN-RELATED"/>
    <property type="match status" value="1"/>
</dbReference>
<sequence length="145" mass="15485">MVIGCIVLIMIGLVALNVRGSARTATADPSNAEQVALGRQVYAANCASCHGTNLEGQPNWQQDLPTGGRPAPPHDVTGHTWHHDDQSLFTTVKYGGQATSPEGYRSNMPALGNSLSDNEIWAALAFIKSTWPPDIQAAQRQAAHQ</sequence>
<dbReference type="Pfam" id="PF00034">
    <property type="entry name" value="Cytochrom_C"/>
    <property type="match status" value="1"/>
</dbReference>
<dbReference type="PROSITE" id="PS51007">
    <property type="entry name" value="CYTC"/>
    <property type="match status" value="1"/>
</dbReference>
<keyword evidence="7" id="KW-1185">Reference proteome</keyword>
<dbReference type="AlphaFoldDB" id="A0A0P9HIN4"/>
<keyword evidence="1 4" id="KW-0349">Heme</keyword>
<dbReference type="GO" id="GO:0046872">
    <property type="term" value="F:metal ion binding"/>
    <property type="evidence" value="ECO:0007669"/>
    <property type="project" value="UniProtKB-KW"/>
</dbReference>